<dbReference type="PANTHER" id="PTHR39179">
    <property type="entry name" value="SPORE COAT PROTEIN I"/>
    <property type="match status" value="1"/>
</dbReference>
<dbReference type="eggNOG" id="ENOG5033MY5">
    <property type="taxonomic scope" value="Bacteria"/>
</dbReference>
<evidence type="ECO:0000313" key="1">
    <source>
        <dbReference type="EMBL" id="SFF77625.1"/>
    </source>
</evidence>
<dbReference type="RefSeq" id="WP_074845340.1">
    <property type="nucleotide sequence ID" value="NZ_BAAACD010000033.1"/>
</dbReference>
<dbReference type="Gene3D" id="3.90.1200.10">
    <property type="match status" value="1"/>
</dbReference>
<organism evidence="1 2">
    <name type="scientific">Clostridium cadaveris</name>
    <dbReference type="NCBI Taxonomy" id="1529"/>
    <lineage>
        <taxon>Bacteria</taxon>
        <taxon>Bacillati</taxon>
        <taxon>Bacillota</taxon>
        <taxon>Clostridia</taxon>
        <taxon>Eubacteriales</taxon>
        <taxon>Clostridiaceae</taxon>
        <taxon>Clostridium</taxon>
    </lineage>
</organism>
<dbReference type="OrthoDB" id="1928514at2"/>
<dbReference type="GeneID" id="90545795"/>
<dbReference type="EMBL" id="FOOE01000010">
    <property type="protein sequence ID" value="SFF77625.1"/>
    <property type="molecule type" value="Genomic_DNA"/>
</dbReference>
<protein>
    <recommendedName>
        <fullName evidence="3">Spore coat protein</fullName>
    </recommendedName>
</protein>
<evidence type="ECO:0008006" key="3">
    <source>
        <dbReference type="Google" id="ProtNLM"/>
    </source>
</evidence>
<dbReference type="InterPro" id="IPR047175">
    <property type="entry name" value="CotS-like"/>
</dbReference>
<keyword evidence="2" id="KW-1185">Reference proteome</keyword>
<accession>A0A1I2LEE6</accession>
<gene>
    <name evidence="1" type="ORF">SAMN04487885_11022</name>
</gene>
<dbReference type="Proteomes" id="UP000182135">
    <property type="component" value="Unassembled WGS sequence"/>
</dbReference>
<proteinExistence type="predicted"/>
<dbReference type="PANTHER" id="PTHR39179:SF1">
    <property type="entry name" value="SPORE COAT PROTEIN I"/>
    <property type="match status" value="1"/>
</dbReference>
<reference evidence="1 2" key="1">
    <citation type="submission" date="2016-10" db="EMBL/GenBank/DDBJ databases">
        <authorList>
            <person name="de Groot N.N."/>
        </authorList>
    </citation>
    <scope>NUCLEOTIDE SEQUENCE [LARGE SCALE GENOMIC DNA]</scope>
    <source>
        <strain evidence="1 2">NLAE-zl-G419</strain>
    </source>
</reference>
<dbReference type="AlphaFoldDB" id="A0A1I2LEE6"/>
<evidence type="ECO:0000313" key="2">
    <source>
        <dbReference type="Proteomes" id="UP000182135"/>
    </source>
</evidence>
<dbReference type="STRING" id="1529.SAMN04487885_11022"/>
<dbReference type="GO" id="GO:0042601">
    <property type="term" value="C:endospore-forming forespore"/>
    <property type="evidence" value="ECO:0007669"/>
    <property type="project" value="TreeGrafter"/>
</dbReference>
<name>A0A1I2LEE6_9CLOT</name>
<sequence>MEEKYEKFREYMNEKNIIVDSSININENITEERLSEYIESLSEFHKNAMGYEDFIDDVIPNTIGRQVEQCRTSLRKTQRYLIRLNGKEKKNKVDDMLMKDGFNILKNSEADFKDIYRSNIMKLIRRSMNRKEVIIGYFAPYNVMKQNSSIMVSTLNRCSYDLVEIDYVKMLIKLKKYRRDLLTEDLIKRCIEAEGLNEDSYNFIKTMVEFPYDFIRNFNRYRENRKLWTLDEYYNRIQKAVKDDRNIMI</sequence>